<dbReference type="EMBL" id="JAGPYM010000002">
    <property type="protein sequence ID" value="KAH6898473.1"/>
    <property type="molecule type" value="Genomic_DNA"/>
</dbReference>
<dbReference type="GO" id="GO:0000398">
    <property type="term" value="P:mRNA splicing, via spliceosome"/>
    <property type="evidence" value="ECO:0007669"/>
    <property type="project" value="TreeGrafter"/>
</dbReference>
<feature type="region of interest" description="Disordered" evidence="4">
    <location>
        <begin position="86"/>
        <end position="119"/>
    </location>
</feature>
<feature type="compositionally biased region" description="Basic residues" evidence="4">
    <location>
        <begin position="14"/>
        <end position="23"/>
    </location>
</feature>
<evidence type="ECO:0000256" key="3">
    <source>
        <dbReference type="ARBA" id="ARBA00023242"/>
    </source>
</evidence>
<feature type="region of interest" description="Disordered" evidence="4">
    <location>
        <begin position="1"/>
        <end position="65"/>
    </location>
</feature>
<name>A0A9P9AV30_9HYPO</name>
<feature type="compositionally biased region" description="Polar residues" evidence="4">
    <location>
        <begin position="154"/>
        <end position="167"/>
    </location>
</feature>
<evidence type="ECO:0000256" key="2">
    <source>
        <dbReference type="ARBA" id="ARBA00007643"/>
    </source>
</evidence>
<feature type="region of interest" description="Disordered" evidence="4">
    <location>
        <begin position="218"/>
        <end position="262"/>
    </location>
</feature>
<dbReference type="Proteomes" id="UP000777438">
    <property type="component" value="Unassembled WGS sequence"/>
</dbReference>
<organism evidence="5 6">
    <name type="scientific">Thelonectria olida</name>
    <dbReference type="NCBI Taxonomy" id="1576542"/>
    <lineage>
        <taxon>Eukaryota</taxon>
        <taxon>Fungi</taxon>
        <taxon>Dikarya</taxon>
        <taxon>Ascomycota</taxon>
        <taxon>Pezizomycotina</taxon>
        <taxon>Sordariomycetes</taxon>
        <taxon>Hypocreomycetidae</taxon>
        <taxon>Hypocreales</taxon>
        <taxon>Nectriaceae</taxon>
        <taxon>Thelonectria</taxon>
    </lineage>
</organism>
<feature type="region of interest" description="Disordered" evidence="4">
    <location>
        <begin position="274"/>
        <end position="342"/>
    </location>
</feature>
<feature type="compositionally biased region" description="Basic and acidic residues" evidence="4">
    <location>
        <begin position="292"/>
        <end position="303"/>
    </location>
</feature>
<evidence type="ECO:0000256" key="4">
    <source>
        <dbReference type="SAM" id="MobiDB-lite"/>
    </source>
</evidence>
<evidence type="ECO:0000313" key="5">
    <source>
        <dbReference type="EMBL" id="KAH6898473.1"/>
    </source>
</evidence>
<evidence type="ECO:0000256" key="1">
    <source>
        <dbReference type="ARBA" id="ARBA00004123"/>
    </source>
</evidence>
<feature type="compositionally biased region" description="Low complexity" evidence="4">
    <location>
        <begin position="174"/>
        <end position="190"/>
    </location>
</feature>
<feature type="compositionally biased region" description="Basic and acidic residues" evidence="4">
    <location>
        <begin position="252"/>
        <end position="262"/>
    </location>
</feature>
<comment type="similarity">
    <text evidence="2">Belongs to the TLS1 family.</text>
</comment>
<keyword evidence="3" id="KW-0539">Nucleus</keyword>
<dbReference type="GO" id="GO:0005681">
    <property type="term" value="C:spliceosomal complex"/>
    <property type="evidence" value="ECO:0007669"/>
    <property type="project" value="TreeGrafter"/>
</dbReference>
<sequence>MDPSPTGEPAIRFRAGKKRKAYRQRIEHDDDNNNNNTEDSTAQATQTQAEARDPSSATQIQDDDNEASVAAALRLRNARRGRLNGVGFKSAARPDNANDDEASSERALVPHTGGAYPAPEKDAATLSVANRFMHQTGLVADLNDRHMMEYIESRLSSRPSGTTSHPTDASLPDPTTLGGASTTAAATKPGSGLGAMQGHLMEIDLGDEARDYNVARTERATYGGGEDTEPARQVKKPRLGRDGKPRRPRNRRGSDAIKRDQLVEEILRENRLDVYEAPAHSSSDPSGAHADGAADDRLAEEFRQQFLEDVAQRQLKKKKPTTQQPTKSEEILKGPKLGGSRNVRAAMRDLLLKKEKEGKK</sequence>
<dbReference type="AlphaFoldDB" id="A0A9P9AV30"/>
<dbReference type="PANTHER" id="PTHR13486">
    <property type="entry name" value="TELOMERE LENGTH AND SILENCING PROTEIN 1 TLS1 FAMILY MEMBER"/>
    <property type="match status" value="1"/>
</dbReference>
<keyword evidence="6" id="KW-1185">Reference proteome</keyword>
<evidence type="ECO:0008006" key="7">
    <source>
        <dbReference type="Google" id="ProtNLM"/>
    </source>
</evidence>
<feature type="region of interest" description="Disordered" evidence="4">
    <location>
        <begin position="154"/>
        <end position="195"/>
    </location>
</feature>
<evidence type="ECO:0000313" key="6">
    <source>
        <dbReference type="Proteomes" id="UP000777438"/>
    </source>
</evidence>
<dbReference type="Pfam" id="PF07052">
    <property type="entry name" value="Hep_59"/>
    <property type="match status" value="1"/>
</dbReference>
<reference evidence="5 6" key="1">
    <citation type="journal article" date="2021" name="Nat. Commun.">
        <title>Genetic determinants of endophytism in the Arabidopsis root mycobiome.</title>
        <authorList>
            <person name="Mesny F."/>
            <person name="Miyauchi S."/>
            <person name="Thiergart T."/>
            <person name="Pickel B."/>
            <person name="Atanasova L."/>
            <person name="Karlsson M."/>
            <person name="Huettel B."/>
            <person name="Barry K.W."/>
            <person name="Haridas S."/>
            <person name="Chen C."/>
            <person name="Bauer D."/>
            <person name="Andreopoulos W."/>
            <person name="Pangilinan J."/>
            <person name="LaButti K."/>
            <person name="Riley R."/>
            <person name="Lipzen A."/>
            <person name="Clum A."/>
            <person name="Drula E."/>
            <person name="Henrissat B."/>
            <person name="Kohler A."/>
            <person name="Grigoriev I.V."/>
            <person name="Martin F.M."/>
            <person name="Hacquard S."/>
        </authorList>
    </citation>
    <scope>NUCLEOTIDE SEQUENCE [LARGE SCALE GENOMIC DNA]</scope>
    <source>
        <strain evidence="5 6">MPI-CAGE-CH-0241</strain>
    </source>
</reference>
<comment type="caution">
    <text evidence="5">The sequence shown here is derived from an EMBL/GenBank/DDBJ whole genome shotgun (WGS) entry which is preliminary data.</text>
</comment>
<comment type="subcellular location">
    <subcellularLocation>
        <location evidence="1">Nucleus</location>
    </subcellularLocation>
</comment>
<feature type="compositionally biased region" description="Low complexity" evidence="4">
    <location>
        <begin position="33"/>
        <end position="49"/>
    </location>
</feature>
<accession>A0A9P9AV30</accession>
<dbReference type="OrthoDB" id="5627at2759"/>
<gene>
    <name evidence="5" type="ORF">B0T10DRAFT_472767</name>
</gene>
<proteinExistence type="inferred from homology"/>
<protein>
    <recommendedName>
        <fullName evidence="7">mRNA splicing factor RNA helicase</fullName>
    </recommendedName>
</protein>
<dbReference type="InterPro" id="IPR010756">
    <property type="entry name" value="Tls1-like"/>
</dbReference>
<dbReference type="PANTHER" id="PTHR13486:SF2">
    <property type="entry name" value="SPLICING FACTOR C9ORF78"/>
    <property type="match status" value="1"/>
</dbReference>